<dbReference type="InterPro" id="IPR038132">
    <property type="entry name" value="Vps16_C_sf"/>
</dbReference>
<protein>
    <recommendedName>
        <fullName evidence="2">Probable vacuolar protein sorting-associated protein 16 homolog</fullName>
    </recommendedName>
</protein>
<comment type="similarity">
    <text evidence="1 2">Belongs to the VPS16 family.</text>
</comment>
<dbReference type="PANTHER" id="PTHR12811:SF0">
    <property type="entry name" value="VACUOLAR PROTEIN SORTING-ASSOCIATED PROTEIN 16 HOMOLOG"/>
    <property type="match status" value="1"/>
</dbReference>
<dbReference type="Pfam" id="PF04841">
    <property type="entry name" value="Vps16_N"/>
    <property type="match status" value="1"/>
</dbReference>
<name>A0A8K0JLF4_9TREE</name>
<reference evidence="5" key="1">
    <citation type="submission" date="2020-04" db="EMBL/GenBank/DDBJ databases">
        <title>Analysis of mating type loci in Filobasidium floriforme.</title>
        <authorList>
            <person name="Nowrousian M."/>
        </authorList>
    </citation>
    <scope>NUCLEOTIDE SEQUENCE</scope>
    <source>
        <strain evidence="5">CBS 6242</strain>
    </source>
</reference>
<comment type="caution">
    <text evidence="5">The sequence shown here is derived from an EMBL/GenBank/DDBJ whole genome shotgun (WGS) entry which is preliminary data.</text>
</comment>
<dbReference type="Proteomes" id="UP000812966">
    <property type="component" value="Unassembled WGS sequence"/>
</dbReference>
<dbReference type="GO" id="GO:0006886">
    <property type="term" value="P:intracellular protein transport"/>
    <property type="evidence" value="ECO:0007669"/>
    <property type="project" value="InterPro"/>
</dbReference>
<evidence type="ECO:0000313" key="5">
    <source>
        <dbReference type="EMBL" id="KAG7548910.1"/>
    </source>
</evidence>
<sequence>MVNMSSPTDNWDTLENVFYRKEEVYSMAWDVADLSDYHVAAARYGGPIALIRDENKIVLAGRHISGKPKINVFTAAGYPIVTLTWDLPTPVFFDWTPQESLVVLAESGVYRIYDLAGDYKQYSLGSDVDSLGVVSAQIHDGGFVALLGDLNFVQVKGWEGGRPTALASPSLQEAPRSWLLIPPEQAMSGHVEVLVSVRDTVLSIDELDSVDQHLARGPFTSFRMSPNGKFLAFITASLSLWVVSSDFSRNLSDVDISTLEGNHDASSPDDIQWCGDHAVVLSWRDGRVVVVGPGGDGLSYAYTPGSVLIGEIDGLRIVSASSSDFVQKVPGPTLSVFQPGSSSPAAILYDAMEQFDRKSPKADEAVRSIKTDLADAVDTCVEAAGLETDAVWQKKLLKTATFGRAFLDLYNPTDLVNMGQALRVLNAVRFHEVGIPLTYRQYMAAPAERLISRLTARNMHLLALRISSYLQIRSDPVLKHWACAKIAAAQSVGGDSTASQDDDLRRIIVKKFEKEGMAVSYADIAKRAWQVGRTRLATKLLEHERQAAEQVPLLLAMKEDRLALTKAVKSNDPDLVFHVLLNLRGRHTPGDFFSLVDDGTPQLAPAVRLLQVYAKENDRDLLRDLYYQDDRRLDSALLELEEGWAKEDVNERLVNLNAAVKYLSEDKSRSLEAKLSDEAQRLLTQQQTMERDLENRYKLIGLSLNDTMSELLRIGLGKRAEKVRSDWKVSDKRWWWIKLKALVELKDWEGLDAFAKSKKSPIGYEPFVVQLLEKGELTRAANFVARCDVKRRVDLYLQCDDWGRAANECKERGDRGRLEELKRTAPNGLAQREVEEVLRRTNK</sequence>
<evidence type="ECO:0000313" key="6">
    <source>
        <dbReference type="Proteomes" id="UP000812966"/>
    </source>
</evidence>
<dbReference type="PANTHER" id="PTHR12811">
    <property type="entry name" value="VACUOLAR PROTEIN SORTING VPS16"/>
    <property type="match status" value="1"/>
</dbReference>
<dbReference type="GO" id="GO:0042144">
    <property type="term" value="P:vacuole fusion, non-autophagic"/>
    <property type="evidence" value="ECO:0007669"/>
    <property type="project" value="TreeGrafter"/>
</dbReference>
<feature type="domain" description="Vps16 C-terminal" evidence="3">
    <location>
        <begin position="519"/>
        <end position="826"/>
    </location>
</feature>
<organism evidence="5 6">
    <name type="scientific">Filobasidium floriforme</name>
    <dbReference type="NCBI Taxonomy" id="5210"/>
    <lineage>
        <taxon>Eukaryota</taxon>
        <taxon>Fungi</taxon>
        <taxon>Dikarya</taxon>
        <taxon>Basidiomycota</taxon>
        <taxon>Agaricomycotina</taxon>
        <taxon>Tremellomycetes</taxon>
        <taxon>Filobasidiales</taxon>
        <taxon>Filobasidiaceae</taxon>
        <taxon>Filobasidium</taxon>
    </lineage>
</organism>
<dbReference type="SUPFAM" id="SSF69322">
    <property type="entry name" value="Tricorn protease domain 2"/>
    <property type="match status" value="1"/>
</dbReference>
<dbReference type="GO" id="GO:0003779">
    <property type="term" value="F:actin binding"/>
    <property type="evidence" value="ECO:0007669"/>
    <property type="project" value="TreeGrafter"/>
</dbReference>
<proteinExistence type="inferred from homology"/>
<dbReference type="PIRSF" id="PIRSF007949">
    <property type="entry name" value="VPS16"/>
    <property type="match status" value="1"/>
</dbReference>
<dbReference type="EMBL" id="JABELV010000057">
    <property type="protein sequence ID" value="KAG7548910.1"/>
    <property type="molecule type" value="Genomic_DNA"/>
</dbReference>
<evidence type="ECO:0000259" key="3">
    <source>
        <dbReference type="Pfam" id="PF04840"/>
    </source>
</evidence>
<dbReference type="GO" id="GO:0005768">
    <property type="term" value="C:endosome"/>
    <property type="evidence" value="ECO:0007669"/>
    <property type="project" value="TreeGrafter"/>
</dbReference>
<dbReference type="Pfam" id="PF04840">
    <property type="entry name" value="Vps16_C"/>
    <property type="match status" value="1"/>
</dbReference>
<evidence type="ECO:0000256" key="2">
    <source>
        <dbReference type="PIRNR" id="PIRNR007949"/>
    </source>
</evidence>
<dbReference type="GO" id="GO:0016197">
    <property type="term" value="P:endosomal transport"/>
    <property type="evidence" value="ECO:0007669"/>
    <property type="project" value="TreeGrafter"/>
</dbReference>
<keyword evidence="6" id="KW-1185">Reference proteome</keyword>
<evidence type="ECO:0000259" key="4">
    <source>
        <dbReference type="Pfam" id="PF04841"/>
    </source>
</evidence>
<comment type="function">
    <text evidence="2">Essential for vacuolar protein sorting. Required for vacuole biogenesis, stability and to maintain vacuole morphology.</text>
</comment>
<feature type="domain" description="Vps16 N-terminal" evidence="4">
    <location>
        <begin position="7"/>
        <end position="416"/>
    </location>
</feature>
<dbReference type="InterPro" id="IPR016534">
    <property type="entry name" value="VPS16"/>
</dbReference>
<keyword evidence="2" id="KW-0813">Transport</keyword>
<dbReference type="Gene3D" id="1.10.150.780">
    <property type="entry name" value="Vps16, C-terminal region"/>
    <property type="match status" value="1"/>
</dbReference>
<dbReference type="GO" id="GO:0030897">
    <property type="term" value="C:HOPS complex"/>
    <property type="evidence" value="ECO:0007669"/>
    <property type="project" value="TreeGrafter"/>
</dbReference>
<gene>
    <name evidence="5" type="ORF">FFLO_03202</name>
</gene>
<dbReference type="InterPro" id="IPR006926">
    <property type="entry name" value="Vps16_N"/>
</dbReference>
<dbReference type="InterPro" id="IPR006925">
    <property type="entry name" value="Vps16_C"/>
</dbReference>
<accession>A0A8K0JLF4</accession>
<keyword evidence="2" id="KW-0653">Protein transport</keyword>
<dbReference type="AlphaFoldDB" id="A0A8K0JLF4"/>
<evidence type="ECO:0000256" key="1">
    <source>
        <dbReference type="ARBA" id="ARBA00009250"/>
    </source>
</evidence>